<sequence length="182" mass="19286">MTEAKTNSKSKSNVLSLVYMAMFVAIITVCAQIQIPMTVPFTLQTLGIFMAAAMLGWKRGLISVAVYVLLGAIGVPVFAGFSGGIGVLGGPTGGYIIGFLFTALIVGLMTDFLGRKLWVLAVSMVAGLAVCYLFGTIWFMIAMHTDFVAALLTCVVPFLLADAAKIVVATVLVNRLDKIVKL</sequence>
<dbReference type="GO" id="GO:0005886">
    <property type="term" value="C:plasma membrane"/>
    <property type="evidence" value="ECO:0007669"/>
    <property type="project" value="UniProtKB-SubCell"/>
</dbReference>
<dbReference type="GeneID" id="93768179"/>
<protein>
    <recommendedName>
        <fullName evidence="2">Biotin transporter</fullName>
    </recommendedName>
</protein>
<dbReference type="RefSeq" id="WP_015523107.1">
    <property type="nucleotide sequence ID" value="NZ_CABMMZ010000049.1"/>
</dbReference>
<evidence type="ECO:0000313" key="4">
    <source>
        <dbReference type="Proteomes" id="UP000233425"/>
    </source>
</evidence>
<dbReference type="PANTHER" id="PTHR34295">
    <property type="entry name" value="BIOTIN TRANSPORTER BIOY"/>
    <property type="match status" value="1"/>
</dbReference>
<dbReference type="AlphaFoldDB" id="A0A2N0USZ0"/>
<dbReference type="PANTHER" id="PTHR34295:SF1">
    <property type="entry name" value="BIOTIN TRANSPORTER BIOY"/>
    <property type="match status" value="1"/>
</dbReference>
<keyword evidence="2" id="KW-0813">Transport</keyword>
<proteinExistence type="inferred from homology"/>
<evidence type="ECO:0000256" key="2">
    <source>
        <dbReference type="PIRNR" id="PIRNR016661"/>
    </source>
</evidence>
<dbReference type="EMBL" id="NNSR01000049">
    <property type="protein sequence ID" value="PKD30130.1"/>
    <property type="molecule type" value="Genomic_DNA"/>
</dbReference>
<name>A0A2N0USZ0_9FIRM</name>
<dbReference type="Gene3D" id="1.10.1760.20">
    <property type="match status" value="1"/>
</dbReference>
<dbReference type="Proteomes" id="UP000233425">
    <property type="component" value="Unassembled WGS sequence"/>
</dbReference>
<dbReference type="Pfam" id="PF02632">
    <property type="entry name" value="BioY"/>
    <property type="match status" value="1"/>
</dbReference>
<gene>
    <name evidence="3" type="primary">bioY</name>
    <name evidence="3" type="ORF">RBATCC27255_01090</name>
</gene>
<evidence type="ECO:0000256" key="1">
    <source>
        <dbReference type="ARBA" id="ARBA00010692"/>
    </source>
</evidence>
<accession>A0A2N0USZ0</accession>
<reference evidence="3" key="1">
    <citation type="journal article" date="2018" name="Environ. Microbiol.">
        <title>Sporulation capability and amylosome conservation among diverse human colonic and rumen isolates of the keystone starch-degrader Ruminococcus bromii.</title>
        <authorList>
            <person name="Mukhopadhya I."/>
            <person name="Morais S."/>
            <person name="Laverde-Gomez J."/>
            <person name="Sheridan P.O."/>
            <person name="Walker A.W."/>
            <person name="Kelly W."/>
            <person name="Klieve A.V."/>
            <person name="Ouwerkerk D."/>
            <person name="Duncan S.H."/>
            <person name="Louis P."/>
            <person name="Koropatkin N."/>
            <person name="Cockburn D."/>
            <person name="Kibler R."/>
            <person name="Cooper P.J."/>
            <person name="Sandoval C."/>
            <person name="Crost E."/>
            <person name="Juge N."/>
            <person name="Bayer E.A."/>
            <person name="Flint H.J."/>
        </authorList>
    </citation>
    <scope>NUCLEOTIDE SEQUENCE [LARGE SCALE GENOMIC DNA]</scope>
    <source>
        <strain evidence="3">ATCC 27255</strain>
    </source>
</reference>
<comment type="subcellular location">
    <subcellularLocation>
        <location evidence="2">Cell membrane</location>
        <topology evidence="2">Multi-pass membrane protein</topology>
    </subcellularLocation>
</comment>
<dbReference type="GO" id="GO:0015225">
    <property type="term" value="F:biotin transmembrane transporter activity"/>
    <property type="evidence" value="ECO:0007669"/>
    <property type="project" value="UniProtKB-UniRule"/>
</dbReference>
<evidence type="ECO:0000313" key="3">
    <source>
        <dbReference type="EMBL" id="PKD30130.1"/>
    </source>
</evidence>
<dbReference type="InterPro" id="IPR003784">
    <property type="entry name" value="BioY"/>
</dbReference>
<comment type="caution">
    <text evidence="3">The sequence shown here is derived from an EMBL/GenBank/DDBJ whole genome shotgun (WGS) entry which is preliminary data.</text>
</comment>
<keyword evidence="4" id="KW-1185">Reference proteome</keyword>
<keyword evidence="2" id="KW-1003">Cell membrane</keyword>
<keyword evidence="2" id="KW-0472">Membrane</keyword>
<dbReference type="PIRSF" id="PIRSF016661">
    <property type="entry name" value="BioY"/>
    <property type="match status" value="1"/>
</dbReference>
<comment type="similarity">
    <text evidence="1 2">Belongs to the BioY family.</text>
</comment>
<organism evidence="3 4">
    <name type="scientific">Ruminococcus bromii</name>
    <dbReference type="NCBI Taxonomy" id="40518"/>
    <lineage>
        <taxon>Bacteria</taxon>
        <taxon>Bacillati</taxon>
        <taxon>Bacillota</taxon>
        <taxon>Clostridia</taxon>
        <taxon>Eubacteriales</taxon>
        <taxon>Oscillospiraceae</taxon>
        <taxon>Ruminococcus</taxon>
    </lineage>
</organism>